<keyword evidence="1" id="KW-0812">Transmembrane</keyword>
<evidence type="ECO:0000313" key="4">
    <source>
        <dbReference type="Proteomes" id="UP000077755"/>
    </source>
</evidence>
<dbReference type="EMBL" id="CP093351">
    <property type="protein sequence ID" value="WOH14735.1"/>
    <property type="molecule type" value="Genomic_DNA"/>
</dbReference>
<gene>
    <name evidence="2" type="ORF">DCAR_031823</name>
    <name evidence="3" type="ORF">DCAR_0934257</name>
</gene>
<keyword evidence="1" id="KW-0472">Membrane</keyword>
<dbReference type="AlphaFoldDB" id="A0A175YEP6"/>
<evidence type="ECO:0000313" key="2">
    <source>
        <dbReference type="EMBL" id="KZM82116.1"/>
    </source>
</evidence>
<dbReference type="Proteomes" id="UP000077755">
    <property type="component" value="Chromosome 9"/>
</dbReference>
<keyword evidence="4" id="KW-1185">Reference proteome</keyword>
<organism evidence="2">
    <name type="scientific">Daucus carota subsp. sativus</name>
    <name type="common">Carrot</name>
    <dbReference type="NCBI Taxonomy" id="79200"/>
    <lineage>
        <taxon>Eukaryota</taxon>
        <taxon>Viridiplantae</taxon>
        <taxon>Streptophyta</taxon>
        <taxon>Embryophyta</taxon>
        <taxon>Tracheophyta</taxon>
        <taxon>Spermatophyta</taxon>
        <taxon>Magnoliopsida</taxon>
        <taxon>eudicotyledons</taxon>
        <taxon>Gunneridae</taxon>
        <taxon>Pentapetalae</taxon>
        <taxon>asterids</taxon>
        <taxon>campanulids</taxon>
        <taxon>Apiales</taxon>
        <taxon>Apiaceae</taxon>
        <taxon>Apioideae</taxon>
        <taxon>Scandiceae</taxon>
        <taxon>Daucinae</taxon>
        <taxon>Daucus</taxon>
        <taxon>Daucus sect. Daucus</taxon>
    </lineage>
</organism>
<keyword evidence="1" id="KW-1133">Transmembrane helix</keyword>
<dbReference type="EMBL" id="LNRQ01000009">
    <property type="protein sequence ID" value="KZM82116.1"/>
    <property type="molecule type" value="Genomic_DNA"/>
</dbReference>
<accession>A0A175YEP6</accession>
<reference evidence="2" key="1">
    <citation type="journal article" date="2016" name="Nat. Genet.">
        <title>A high-quality carrot genome assembly provides new insights into carotenoid accumulation and asterid genome evolution.</title>
        <authorList>
            <person name="Iorizzo M."/>
            <person name="Ellison S."/>
            <person name="Senalik D."/>
            <person name="Zeng P."/>
            <person name="Satapoomin P."/>
            <person name="Huang J."/>
            <person name="Bowman M."/>
            <person name="Iovene M."/>
            <person name="Sanseverino W."/>
            <person name="Cavagnaro P."/>
            <person name="Yildiz M."/>
            <person name="Macko-Podgorni A."/>
            <person name="Moranska E."/>
            <person name="Grzebelus E."/>
            <person name="Grzebelus D."/>
            <person name="Ashrafi H."/>
            <person name="Zheng Z."/>
            <person name="Cheng S."/>
            <person name="Spooner D."/>
            <person name="Van Deynze A."/>
            <person name="Simon P."/>
        </authorList>
    </citation>
    <scope>NUCLEOTIDE SEQUENCE [LARGE SCALE GENOMIC DNA]</scope>
    <source>
        <tissue evidence="2">Leaf</tissue>
    </source>
</reference>
<evidence type="ECO:0000256" key="1">
    <source>
        <dbReference type="SAM" id="Phobius"/>
    </source>
</evidence>
<proteinExistence type="predicted"/>
<reference evidence="3" key="2">
    <citation type="submission" date="2022-03" db="EMBL/GenBank/DDBJ databases">
        <title>Draft title - Genomic analysis of global carrot germplasm unveils the trajectory of domestication and the origin of high carotenoid orange carrot.</title>
        <authorList>
            <person name="Iorizzo M."/>
            <person name="Ellison S."/>
            <person name="Senalik D."/>
            <person name="Macko-Podgorni A."/>
            <person name="Grzebelus D."/>
            <person name="Bostan H."/>
            <person name="Rolling W."/>
            <person name="Curaba J."/>
            <person name="Simon P."/>
        </authorList>
    </citation>
    <scope>NUCLEOTIDE SEQUENCE</scope>
    <source>
        <tissue evidence="3">Leaf</tissue>
    </source>
</reference>
<protein>
    <submittedName>
        <fullName evidence="2">Uncharacterized protein</fullName>
    </submittedName>
</protein>
<sequence length="160" mass="18428">MTEWKNWRWFVDPRHNRVIEQLNRRLRDKNLKVRKRIVNASQNQLARYLAEDAVATKFSPVRSITYIILSMVFEFTVMFAGRTIFLLAGPFKGEPESNPGVPGQHRINPPLGQLESNVLPTTQTLHHRLGAGVGVERIRCRGVEKSTNYISRNSLETKFV</sequence>
<name>A0A175YEP6_DAUCS</name>
<feature type="transmembrane region" description="Helical" evidence="1">
    <location>
        <begin position="64"/>
        <end position="88"/>
    </location>
</feature>
<dbReference type="Gramene" id="KZM82116">
    <property type="protein sequence ID" value="KZM82116"/>
    <property type="gene ID" value="DCAR_031823"/>
</dbReference>
<evidence type="ECO:0000313" key="3">
    <source>
        <dbReference type="EMBL" id="WOH14735.1"/>
    </source>
</evidence>